<name>A0A2A5AT95_9GAMM</name>
<organism evidence="1 2">
    <name type="scientific">SAR86 cluster bacterium</name>
    <dbReference type="NCBI Taxonomy" id="2030880"/>
    <lineage>
        <taxon>Bacteria</taxon>
        <taxon>Pseudomonadati</taxon>
        <taxon>Pseudomonadota</taxon>
        <taxon>Gammaproteobacteria</taxon>
        <taxon>SAR86 cluster</taxon>
    </lineage>
</organism>
<dbReference type="EMBL" id="NVVJ01000058">
    <property type="protein sequence ID" value="PCJ22533.1"/>
    <property type="molecule type" value="Genomic_DNA"/>
</dbReference>
<evidence type="ECO:0000313" key="2">
    <source>
        <dbReference type="Proteomes" id="UP000218327"/>
    </source>
</evidence>
<evidence type="ECO:0000313" key="1">
    <source>
        <dbReference type="EMBL" id="PCJ22533.1"/>
    </source>
</evidence>
<comment type="caution">
    <text evidence="1">The sequence shown here is derived from an EMBL/GenBank/DDBJ whole genome shotgun (WGS) entry which is preliminary data.</text>
</comment>
<dbReference type="AlphaFoldDB" id="A0A2A5AT95"/>
<sequence length="335" mass="34469">MPVNQNALGVLQKSTGAPRIGRGESDVDADLTTVEAAAAAAQETADLALPLVGGVMSGNITLSNSRSIKGKDSGGTGRSLIYVNALDNVLVGNAGFDGDLSIYARSTKAGYLVSGSSTRLSWNANGVAFGTGVRVNSILNEDSMVSDDEDALATQQSIKAYVDSKVLESAIATATASNHAYIDIAIPAGAKEARIKFQNLIPTTNSTVLEVRTSSDGGTTIDDGSGDYAEGHMRSISTGEGVIGGASSGSTLMAITNLVGSAANERGVSGQLIIALPGQAEYTQIHARTAYVDDGGVDRVMVMSGRRLSAAAVDLIRIFFLEGNIESGEIQVSYI</sequence>
<gene>
    <name evidence="1" type="ORF">COA96_14180</name>
</gene>
<dbReference type="Proteomes" id="UP000218327">
    <property type="component" value="Unassembled WGS sequence"/>
</dbReference>
<proteinExistence type="predicted"/>
<protein>
    <submittedName>
        <fullName evidence="1">Uncharacterized protein</fullName>
    </submittedName>
</protein>
<accession>A0A2A5AT95</accession>
<reference evidence="2" key="1">
    <citation type="submission" date="2017-08" db="EMBL/GenBank/DDBJ databases">
        <title>A dynamic microbial community with high functional redundancy inhabits the cold, oxic subseafloor aquifer.</title>
        <authorList>
            <person name="Tully B.J."/>
            <person name="Wheat C.G."/>
            <person name="Glazer B.T."/>
            <person name="Huber J.A."/>
        </authorList>
    </citation>
    <scope>NUCLEOTIDE SEQUENCE [LARGE SCALE GENOMIC DNA]</scope>
</reference>